<dbReference type="RefSeq" id="WP_219044786.1">
    <property type="nucleotide sequence ID" value="NZ_JAHWDQ010000006.1"/>
</dbReference>
<evidence type="ECO:0000313" key="7">
    <source>
        <dbReference type="EMBL" id="MBW2942539.1"/>
    </source>
</evidence>
<evidence type="ECO:0000313" key="8">
    <source>
        <dbReference type="Proteomes" id="UP001166291"/>
    </source>
</evidence>
<accession>A0ABS6VX01</accession>
<evidence type="ECO:0000256" key="1">
    <source>
        <dbReference type="ARBA" id="ARBA00004141"/>
    </source>
</evidence>
<feature type="transmembrane region" description="Helical" evidence="5">
    <location>
        <begin position="321"/>
        <end position="340"/>
    </location>
</feature>
<feature type="transmembrane region" description="Helical" evidence="5">
    <location>
        <begin position="416"/>
        <end position="435"/>
    </location>
</feature>
<dbReference type="EMBL" id="JAHWDQ010000006">
    <property type="protein sequence ID" value="MBW2942539.1"/>
    <property type="molecule type" value="Genomic_DNA"/>
</dbReference>
<feature type="transmembrane region" description="Helical" evidence="5">
    <location>
        <begin position="291"/>
        <end position="312"/>
    </location>
</feature>
<feature type="domain" description="Major facilitator superfamily (MFS) profile" evidence="6">
    <location>
        <begin position="22"/>
        <end position="440"/>
    </location>
</feature>
<dbReference type="PROSITE" id="PS50850">
    <property type="entry name" value="MFS"/>
    <property type="match status" value="1"/>
</dbReference>
<feature type="transmembrane region" description="Helical" evidence="5">
    <location>
        <begin position="145"/>
        <end position="171"/>
    </location>
</feature>
<reference evidence="7" key="1">
    <citation type="submission" date="2021-07" db="EMBL/GenBank/DDBJ databases">
        <title>Zhongshania sp. CAU 1632 isolated from seawater.</title>
        <authorList>
            <person name="Kim W."/>
        </authorList>
    </citation>
    <scope>NUCLEOTIDE SEQUENCE</scope>
    <source>
        <strain evidence="7">CAU 1632</strain>
    </source>
</reference>
<comment type="caution">
    <text evidence="7">The sequence shown here is derived from an EMBL/GenBank/DDBJ whole genome shotgun (WGS) entry which is preliminary data.</text>
</comment>
<keyword evidence="8" id="KW-1185">Reference proteome</keyword>
<keyword evidence="4 5" id="KW-0472">Membrane</keyword>
<dbReference type="Pfam" id="PF07690">
    <property type="entry name" value="MFS_1"/>
    <property type="match status" value="1"/>
</dbReference>
<evidence type="ECO:0000256" key="4">
    <source>
        <dbReference type="ARBA" id="ARBA00023136"/>
    </source>
</evidence>
<sequence length="441" mass="46378">MDISKPSEVLHESQLTSMQWLILVLGALVSMVEGFDIVVIAYAAPAISADWGVSAEKMGLVLSAGVLGMTLGAMFLSWIADRYGRRIAVSGSLLVAGLATGAIIFASSVWELIALRAIAGLALGLLVASLTPLMGEFSPLRHRMLIISILVAAASAGAVAGGLITAAFISSHGWQTIFLYAGIITLILGVLIQLLVPESIAFTIKRHPEIALEKVNRTLSYIGQATVTHIPPVSDTVKTESASVTSLLTASRRQATLLSWSAFFTGFVVVYFISSWMPQVLSNSGLTQEKAIQATAAIPLGSIIGTMLMGYLGKKIPINKLIAGGFVFGTACIFLVGSMSNDLGQIPYSFILTMLFFIGVSLMGAFSNLYNIVMVIYPAQIRSTGLGWAAGLGRAGAVISPLLAGLLMGLGVSMPVLFILFAVPALAAAACVWMIEPKELP</sequence>
<dbReference type="Proteomes" id="UP001166291">
    <property type="component" value="Unassembled WGS sequence"/>
</dbReference>
<proteinExistence type="predicted"/>
<keyword evidence="2 5" id="KW-0812">Transmembrane</keyword>
<dbReference type="PANTHER" id="PTHR23508">
    <property type="entry name" value="CARBOXYLIC ACID TRANSPORTER PROTEIN HOMOLOG"/>
    <property type="match status" value="1"/>
</dbReference>
<feature type="transmembrane region" description="Helical" evidence="5">
    <location>
        <begin position="346"/>
        <end position="373"/>
    </location>
</feature>
<keyword evidence="3 5" id="KW-1133">Transmembrane helix</keyword>
<dbReference type="PROSITE" id="PS00217">
    <property type="entry name" value="SUGAR_TRANSPORT_2"/>
    <property type="match status" value="1"/>
</dbReference>
<feature type="transmembrane region" description="Helical" evidence="5">
    <location>
        <begin position="257"/>
        <end position="279"/>
    </location>
</feature>
<dbReference type="InterPro" id="IPR020846">
    <property type="entry name" value="MFS_dom"/>
</dbReference>
<organism evidence="7 8">
    <name type="scientific">Zhongshania aquimaris</name>
    <dbReference type="NCBI Taxonomy" id="2857107"/>
    <lineage>
        <taxon>Bacteria</taxon>
        <taxon>Pseudomonadati</taxon>
        <taxon>Pseudomonadota</taxon>
        <taxon>Gammaproteobacteria</taxon>
        <taxon>Cellvibrionales</taxon>
        <taxon>Spongiibacteraceae</taxon>
        <taxon>Zhongshania</taxon>
    </lineage>
</organism>
<dbReference type="InterPro" id="IPR005829">
    <property type="entry name" value="Sugar_transporter_CS"/>
</dbReference>
<evidence type="ECO:0000256" key="5">
    <source>
        <dbReference type="SAM" id="Phobius"/>
    </source>
</evidence>
<comment type="subcellular location">
    <subcellularLocation>
        <location evidence="1">Membrane</location>
        <topology evidence="1">Multi-pass membrane protein</topology>
    </subcellularLocation>
</comment>
<dbReference type="InterPro" id="IPR011701">
    <property type="entry name" value="MFS"/>
</dbReference>
<name>A0ABS6VX01_9GAMM</name>
<evidence type="ECO:0000259" key="6">
    <source>
        <dbReference type="PROSITE" id="PS50850"/>
    </source>
</evidence>
<feature type="transmembrane region" description="Helical" evidence="5">
    <location>
        <begin position="87"/>
        <end position="107"/>
    </location>
</feature>
<feature type="transmembrane region" description="Helical" evidence="5">
    <location>
        <begin position="59"/>
        <end position="80"/>
    </location>
</feature>
<evidence type="ECO:0000256" key="2">
    <source>
        <dbReference type="ARBA" id="ARBA00022692"/>
    </source>
</evidence>
<protein>
    <submittedName>
        <fullName evidence="7">MFS transporter</fullName>
    </submittedName>
</protein>
<gene>
    <name evidence="7" type="ORF">KXJ70_17205</name>
</gene>
<feature type="transmembrane region" description="Helical" evidence="5">
    <location>
        <begin position="113"/>
        <end position="133"/>
    </location>
</feature>
<feature type="transmembrane region" description="Helical" evidence="5">
    <location>
        <begin position="20"/>
        <end position="47"/>
    </location>
</feature>
<dbReference type="PANTHER" id="PTHR23508:SF10">
    <property type="entry name" value="CARBOXYLIC ACID TRANSPORTER PROTEIN HOMOLOG"/>
    <property type="match status" value="1"/>
</dbReference>
<feature type="transmembrane region" description="Helical" evidence="5">
    <location>
        <begin position="385"/>
        <end position="410"/>
    </location>
</feature>
<evidence type="ECO:0000256" key="3">
    <source>
        <dbReference type="ARBA" id="ARBA00022989"/>
    </source>
</evidence>
<feature type="transmembrane region" description="Helical" evidence="5">
    <location>
        <begin position="177"/>
        <end position="196"/>
    </location>
</feature>
<dbReference type="PROSITE" id="PS00216">
    <property type="entry name" value="SUGAR_TRANSPORT_1"/>
    <property type="match status" value="1"/>
</dbReference>